<evidence type="ECO:0000313" key="2">
    <source>
        <dbReference type="EMBL" id="CAB9513353.1"/>
    </source>
</evidence>
<dbReference type="PANTHER" id="PTHR13132:SF29">
    <property type="entry name" value="ALPHA-(1,6)-FUCOSYLTRANSFERASE"/>
    <property type="match status" value="1"/>
</dbReference>
<dbReference type="OrthoDB" id="418905at2759"/>
<proteinExistence type="predicted"/>
<gene>
    <name evidence="2" type="ORF">SEMRO_586_G171210.1</name>
</gene>
<reference evidence="2" key="1">
    <citation type="submission" date="2020-06" db="EMBL/GenBank/DDBJ databases">
        <authorList>
            <consortium name="Plant Systems Biology data submission"/>
        </authorList>
    </citation>
    <scope>NUCLEOTIDE SEQUENCE</scope>
    <source>
        <strain evidence="2">D6</strain>
    </source>
</reference>
<dbReference type="PANTHER" id="PTHR13132">
    <property type="entry name" value="ALPHA- 1,6 -FUCOSYLTRANSFERASE"/>
    <property type="match status" value="1"/>
</dbReference>
<dbReference type="EMBL" id="CAICTM010000585">
    <property type="protein sequence ID" value="CAB9513353.1"/>
    <property type="molecule type" value="Genomic_DNA"/>
</dbReference>
<dbReference type="GO" id="GO:0046921">
    <property type="term" value="F:alpha-(1-&gt;6)-fucosyltransferase activity"/>
    <property type="evidence" value="ECO:0007669"/>
    <property type="project" value="TreeGrafter"/>
</dbReference>
<accession>A0A9N8HFQ8</accession>
<keyword evidence="3" id="KW-1185">Reference proteome</keyword>
<sequence length="525" mass="59006">MKVADVLLGLGGMVVVVTVMLDNIVLAEMQPNDLLGSISTKIFSATNRTSTTVIHVGNQTQRNENLPSSTQREVVKETPKTSISTLSTQPPQVLPTPNGEVKPTTDVSTRPPELVLPTSSMPLNSSMFKVPKVSNDWEKLKQQNPKIIITFLQNSGLGSQILNMLAQKIYFGSLNRTFIVDDTIYGYRWDEETGVLRGFFRPKFPVVNKDEYATIERVFGVENYRKAIDASKNKTWPDYTSSKQIEMASDRTPLFIVWSTSGPARRAFRKRFEAVGPEVYRRFADCACDNLQFSDHALSEINQLKEALNMPDLTKSHSVAFHIRRGDKLEKEAKKRYTAYHYVDKLRRIPDAAREPVEHCFVASDDYSVVGELHQALQAKGIHCQLHTLIPSVARGANLAYETSGHEDTILLLAELTMMIDATYWVGTWNSNAGNMASVMRGCRHAGKPHYSHSYVLDGNDWFFRGKACLEPWKRGVMEISCNEDRWQSVGYFKHGCLHEAPTRAILIARFTDASPLGLEDENGP</sequence>
<organism evidence="2 3">
    <name type="scientific">Seminavis robusta</name>
    <dbReference type="NCBI Taxonomy" id="568900"/>
    <lineage>
        <taxon>Eukaryota</taxon>
        <taxon>Sar</taxon>
        <taxon>Stramenopiles</taxon>
        <taxon>Ochrophyta</taxon>
        <taxon>Bacillariophyta</taxon>
        <taxon>Bacillariophyceae</taxon>
        <taxon>Bacillariophycidae</taxon>
        <taxon>Naviculales</taxon>
        <taxon>Naviculaceae</taxon>
        <taxon>Seminavis</taxon>
    </lineage>
</organism>
<dbReference type="GO" id="GO:0006487">
    <property type="term" value="P:protein N-linked glycosylation"/>
    <property type="evidence" value="ECO:0007669"/>
    <property type="project" value="TreeGrafter"/>
</dbReference>
<comment type="caution">
    <text evidence="2">The sequence shown here is derived from an EMBL/GenBank/DDBJ whole genome shotgun (WGS) entry which is preliminary data.</text>
</comment>
<evidence type="ECO:0000256" key="1">
    <source>
        <dbReference type="SAM" id="MobiDB-lite"/>
    </source>
</evidence>
<protein>
    <submittedName>
        <fullName evidence="2">Uncharacterized protein</fullName>
    </submittedName>
</protein>
<dbReference type="AlphaFoldDB" id="A0A9N8HFQ8"/>
<feature type="region of interest" description="Disordered" evidence="1">
    <location>
        <begin position="58"/>
        <end position="118"/>
    </location>
</feature>
<feature type="compositionally biased region" description="Polar residues" evidence="1">
    <location>
        <begin position="80"/>
        <end position="91"/>
    </location>
</feature>
<feature type="compositionally biased region" description="Polar residues" evidence="1">
    <location>
        <begin position="58"/>
        <end position="72"/>
    </location>
</feature>
<evidence type="ECO:0000313" key="3">
    <source>
        <dbReference type="Proteomes" id="UP001153069"/>
    </source>
</evidence>
<dbReference type="Gene3D" id="3.40.50.11350">
    <property type="match status" value="1"/>
</dbReference>
<name>A0A9N8HFQ8_9STRA</name>
<dbReference type="Proteomes" id="UP001153069">
    <property type="component" value="Unassembled WGS sequence"/>
</dbReference>